<dbReference type="PANTHER" id="PTHR43297">
    <property type="entry name" value="OLIGOPEPTIDE TRANSPORT ATP-BINDING PROTEIN APPD"/>
    <property type="match status" value="1"/>
</dbReference>
<evidence type="ECO:0000256" key="3">
    <source>
        <dbReference type="ARBA" id="ARBA00022448"/>
    </source>
</evidence>
<dbReference type="InterPro" id="IPR050388">
    <property type="entry name" value="ABC_Ni/Peptide_Import"/>
</dbReference>
<reference evidence="13" key="1">
    <citation type="submission" date="2023-07" db="EMBL/GenBank/DDBJ databases">
        <title>Description of three actinobacteria isolated from air of manufacturing shop in a pharmaceutical factory.</title>
        <authorList>
            <person name="Zhang D.-F."/>
        </authorList>
    </citation>
    <scope>NUCLEOTIDE SEQUENCE [LARGE SCALE GENOMIC DNA]</scope>
    <source>
        <strain evidence="13">CCTCC AB 207010</strain>
    </source>
</reference>
<evidence type="ECO:0000256" key="2">
    <source>
        <dbReference type="ARBA" id="ARBA00005417"/>
    </source>
</evidence>
<evidence type="ECO:0000259" key="11">
    <source>
        <dbReference type="PROSITE" id="PS50893"/>
    </source>
</evidence>
<accession>A0ABU1FQT9</accession>
<evidence type="ECO:0000313" key="12">
    <source>
        <dbReference type="EMBL" id="MDR5710553.1"/>
    </source>
</evidence>
<dbReference type="SMART" id="SM00382">
    <property type="entry name" value="AAA"/>
    <property type="match status" value="1"/>
</dbReference>
<dbReference type="InterPro" id="IPR003439">
    <property type="entry name" value="ABC_transporter-like_ATP-bd"/>
</dbReference>
<evidence type="ECO:0000256" key="8">
    <source>
        <dbReference type="ARBA" id="ARBA00022967"/>
    </source>
</evidence>
<dbReference type="InterPro" id="IPR017871">
    <property type="entry name" value="ABC_transporter-like_CS"/>
</dbReference>
<dbReference type="GO" id="GO:0005524">
    <property type="term" value="F:ATP binding"/>
    <property type="evidence" value="ECO:0007669"/>
    <property type="project" value="UniProtKB-KW"/>
</dbReference>
<evidence type="ECO:0000256" key="7">
    <source>
        <dbReference type="ARBA" id="ARBA00022840"/>
    </source>
</evidence>
<keyword evidence="5" id="KW-0997">Cell inner membrane</keyword>
<dbReference type="EMBL" id="JAVKGT010000001">
    <property type="protein sequence ID" value="MDR5710553.1"/>
    <property type="molecule type" value="Genomic_DNA"/>
</dbReference>
<proteinExistence type="inferred from homology"/>
<feature type="region of interest" description="Disordered" evidence="10">
    <location>
        <begin position="1"/>
        <end position="21"/>
    </location>
</feature>
<feature type="region of interest" description="Disordered" evidence="10">
    <location>
        <begin position="354"/>
        <end position="377"/>
    </location>
</feature>
<sequence>MTATQTEKRGAVQPDTEPTPGPVLEVKDLRVVFTRHGRQIHAVNGLNYRLHAGQTLAIIGESGSGKSVGVRSLMGLLPPSARVTGSVQLNGQELVGLSEKEFRSVRGREIAMVFQDPATSLNPTMNIGSQIVEAIRLHAPMRKKEAEAKAVELLKLVRLPSPETRVSQFPHQLSGGMRQRVVIAIALASDPKVLIADEATTALDVTTQAQIMELLVDIQERLGTAVIMISHDIGLAANYAHDVMVMYAGKVVEHAETKALFSNVQMPYTKALLGAVPQLTTKPHSKLTVIGGHPPDLSNLPSGCPFAPRCPRATDICVEEEPRLVEHAKRHRYACWHPVNGQALEAGGTKELLEVDAHEPLERDGDHRSDEQRGSTA</sequence>
<gene>
    <name evidence="12" type="ORF">RH857_00150</name>
</gene>
<dbReference type="CDD" id="cd03257">
    <property type="entry name" value="ABC_NikE_OppD_transporters"/>
    <property type="match status" value="1"/>
</dbReference>
<dbReference type="Proteomes" id="UP001260872">
    <property type="component" value="Unassembled WGS sequence"/>
</dbReference>
<comment type="caution">
    <text evidence="12">The sequence shown here is derived from an EMBL/GenBank/DDBJ whole genome shotgun (WGS) entry which is preliminary data.</text>
</comment>
<keyword evidence="3" id="KW-0813">Transport</keyword>
<keyword evidence="6" id="KW-0547">Nucleotide-binding</keyword>
<dbReference type="SUPFAM" id="SSF52540">
    <property type="entry name" value="P-loop containing nucleoside triphosphate hydrolases"/>
    <property type="match status" value="1"/>
</dbReference>
<dbReference type="Pfam" id="PF00005">
    <property type="entry name" value="ABC_tran"/>
    <property type="match status" value="1"/>
</dbReference>
<evidence type="ECO:0000256" key="4">
    <source>
        <dbReference type="ARBA" id="ARBA00022475"/>
    </source>
</evidence>
<organism evidence="12 13">
    <name type="scientific">Nesterenkonia flava</name>
    <dbReference type="NCBI Taxonomy" id="469799"/>
    <lineage>
        <taxon>Bacteria</taxon>
        <taxon>Bacillati</taxon>
        <taxon>Actinomycetota</taxon>
        <taxon>Actinomycetes</taxon>
        <taxon>Micrococcales</taxon>
        <taxon>Micrococcaceae</taxon>
        <taxon>Nesterenkonia</taxon>
    </lineage>
</organism>
<evidence type="ECO:0000256" key="6">
    <source>
        <dbReference type="ARBA" id="ARBA00022741"/>
    </source>
</evidence>
<dbReference type="InterPro" id="IPR003593">
    <property type="entry name" value="AAA+_ATPase"/>
</dbReference>
<keyword evidence="4" id="KW-1003">Cell membrane</keyword>
<evidence type="ECO:0000256" key="1">
    <source>
        <dbReference type="ARBA" id="ARBA00004202"/>
    </source>
</evidence>
<evidence type="ECO:0000313" key="13">
    <source>
        <dbReference type="Proteomes" id="UP001260872"/>
    </source>
</evidence>
<dbReference type="PROSITE" id="PS00211">
    <property type="entry name" value="ABC_TRANSPORTER_1"/>
    <property type="match status" value="1"/>
</dbReference>
<comment type="similarity">
    <text evidence="2">Belongs to the ABC transporter superfamily.</text>
</comment>
<keyword evidence="13" id="KW-1185">Reference proteome</keyword>
<evidence type="ECO:0000256" key="9">
    <source>
        <dbReference type="ARBA" id="ARBA00023136"/>
    </source>
</evidence>
<comment type="subcellular location">
    <subcellularLocation>
        <location evidence="1">Cell membrane</location>
        <topology evidence="1">Peripheral membrane protein</topology>
    </subcellularLocation>
</comment>
<protein>
    <submittedName>
        <fullName evidence="12">ABC transporter ATP-binding protein</fullName>
    </submittedName>
</protein>
<feature type="compositionally biased region" description="Basic and acidic residues" evidence="10">
    <location>
        <begin position="1"/>
        <end position="10"/>
    </location>
</feature>
<dbReference type="Gene3D" id="3.40.50.300">
    <property type="entry name" value="P-loop containing nucleotide triphosphate hydrolases"/>
    <property type="match status" value="1"/>
</dbReference>
<dbReference type="Pfam" id="PF08352">
    <property type="entry name" value="oligo_HPY"/>
    <property type="match status" value="1"/>
</dbReference>
<evidence type="ECO:0000256" key="10">
    <source>
        <dbReference type="SAM" id="MobiDB-lite"/>
    </source>
</evidence>
<keyword evidence="8" id="KW-1278">Translocase</keyword>
<feature type="domain" description="ABC transporter" evidence="11">
    <location>
        <begin position="24"/>
        <end position="273"/>
    </location>
</feature>
<keyword evidence="9" id="KW-0472">Membrane</keyword>
<name>A0ABU1FQT9_9MICC</name>
<keyword evidence="7 12" id="KW-0067">ATP-binding</keyword>
<evidence type="ECO:0000256" key="5">
    <source>
        <dbReference type="ARBA" id="ARBA00022519"/>
    </source>
</evidence>
<dbReference type="NCBIfam" id="TIGR01727">
    <property type="entry name" value="oligo_HPY"/>
    <property type="match status" value="1"/>
</dbReference>
<dbReference type="InterPro" id="IPR013563">
    <property type="entry name" value="Oligopep_ABC_C"/>
</dbReference>
<dbReference type="PANTHER" id="PTHR43297:SF14">
    <property type="entry name" value="ATPASE AAA-TYPE CORE DOMAIN-CONTAINING PROTEIN"/>
    <property type="match status" value="1"/>
</dbReference>
<dbReference type="InterPro" id="IPR027417">
    <property type="entry name" value="P-loop_NTPase"/>
</dbReference>
<dbReference type="PROSITE" id="PS50893">
    <property type="entry name" value="ABC_TRANSPORTER_2"/>
    <property type="match status" value="1"/>
</dbReference>
<dbReference type="RefSeq" id="WP_310535934.1">
    <property type="nucleotide sequence ID" value="NZ_BAAAOC010000008.1"/>
</dbReference>